<dbReference type="InterPro" id="IPR045197">
    <property type="entry name" value="NUP210-like"/>
</dbReference>
<accession>A0A174FFH4</accession>
<proteinExistence type="predicted"/>
<feature type="domain" description="BIG2" evidence="4">
    <location>
        <begin position="657"/>
        <end position="733"/>
    </location>
</feature>
<dbReference type="PANTHER" id="PTHR23019:SF0">
    <property type="entry name" value="NUCLEAR PORE MEMBRANE GLYCOPROTEIN 210"/>
    <property type="match status" value="1"/>
</dbReference>
<feature type="region of interest" description="Disordered" evidence="1">
    <location>
        <begin position="1048"/>
        <end position="1069"/>
    </location>
</feature>
<dbReference type="InterPro" id="IPR003343">
    <property type="entry name" value="Big_2"/>
</dbReference>
<feature type="signal peptide" evidence="3">
    <location>
        <begin position="1"/>
        <end position="26"/>
    </location>
</feature>
<gene>
    <name evidence="5" type="ORF">ERS852381_01657</name>
</gene>
<reference evidence="5 6" key="1">
    <citation type="submission" date="2015-09" db="EMBL/GenBank/DDBJ databases">
        <authorList>
            <consortium name="Pathogen Informatics"/>
        </authorList>
    </citation>
    <scope>NUCLEOTIDE SEQUENCE [LARGE SCALE GENOMIC DNA]</scope>
    <source>
        <strain evidence="5 6">2789STDY5608823</strain>
    </source>
</reference>
<feature type="chain" id="PRO_5039404919" evidence="3">
    <location>
        <begin position="27"/>
        <end position="1116"/>
    </location>
</feature>
<feature type="domain" description="BIG2" evidence="4">
    <location>
        <begin position="489"/>
        <end position="566"/>
    </location>
</feature>
<sequence length="1116" mass="116767">MRKGFWRIATGICVALTAATFGLTVAAPHADAVMLESQDGSMGASFLPYDSSTGDVWSEFDVAVGQTVKGRLSFFNKNHEWAHIDPSDIDITSSDEDIAKVSYESHSWVLTISPTKVGTTTITLKSKTDESLNGSLKIKSVAKVNPIKVSFVSYDQSGATTNTATLGYTDDCPQKCGNTHYALLEGRVDVRPVDESRAATYFVIKEDPSKDSKVQARVNSNYSSYGTSELSASLQLEALSKDAKEAKVLVDYCNGEVETKKLCDVVTENQEPGFNERGNKKQKMLVGDSSYLTAILNVSPNEVLKACQRAHWGADFGAVTYSLESNDVVELIGGENSFKAIKPGTVKAHARDGLGNDHPFEIEVVDPAEVSLSKAKFVSSDYTFPCEVSSDSISKDWLWLECDRGFEYPKGVLSKSAEELMDSYAGAKYSFTSDNPDVLEVKGPMFSGGSYLGYLVPHSYGDATVSMYLGGRLCDTMTVHVVKPGEEPAKTAVSIADSYSTSMDKGTTQQLKAKVSPDDKASQVVWSSSNESVLTVDANGLVTAVGDGDATITATVDGVSATTDAITVTTPVVKVSGVKLSASNLKLAVGGEPSTLTAAVEPDNATNKNLSWSSSDPTVATVADGVVTPVKAGVATITVTTEDGEHSATCKVTVIQPATGITLDKQKVVLVGAATEQLKAAVVPAEANQTIVWKSSNESVATVDQTGKVAAVSKGAATITVSTEDGTYSQDCAVTVSNPATNLTVDQSVLGLKKGEEGTVKVSLAGTLAGEVDETNLALDDTGASKAFKVVDNGDGSYTVTALKTGSGSFVITAGSLSQTVSVTVTNPAQKVELNKTSLSFTVGDASTKLSATVSPADADDTTVSWTSSDSSIATVKDGVVTPLKAGTATITATCGDKTATCAVIVAAKTIAGVAGSNGTDVSVSAENNVAAGIAQNNSISLVVEEPTDLTDAANATISGLEQGATKVADKLDIKLLKDGEVIEDYEGMSFIVRVKMTAAMKALTNLKVLYVAEDGSTQAMDTWTEGDYLCFRTSHFSTYVVTGEEANGEPIQPTQPVTPSQPSQQTTTKVTKKSVKATKGALANTGDQALAVAFIMAVAGASLIAFALMRKRLER</sequence>
<dbReference type="SUPFAM" id="SSF49373">
    <property type="entry name" value="Invasin/intimin cell-adhesion fragments"/>
    <property type="match status" value="4"/>
</dbReference>
<evidence type="ECO:0000256" key="2">
    <source>
        <dbReference type="SAM" id="Phobius"/>
    </source>
</evidence>
<keyword evidence="3" id="KW-0732">Signal</keyword>
<dbReference type="Gene3D" id="2.60.40.1080">
    <property type="match status" value="4"/>
</dbReference>
<keyword evidence="2" id="KW-0472">Membrane</keyword>
<dbReference type="AlphaFoldDB" id="A0A174FFH4"/>
<evidence type="ECO:0000256" key="3">
    <source>
        <dbReference type="SAM" id="SignalP"/>
    </source>
</evidence>
<feature type="domain" description="BIG2" evidence="4">
    <location>
        <begin position="739"/>
        <end position="824"/>
    </location>
</feature>
<dbReference type="PANTHER" id="PTHR23019">
    <property type="entry name" value="NUCLEAR PORE MEMBRANE GLYCOPROTEIN GP210-RELATED"/>
    <property type="match status" value="1"/>
</dbReference>
<dbReference type="Proteomes" id="UP000095468">
    <property type="component" value="Unassembled WGS sequence"/>
</dbReference>
<evidence type="ECO:0000256" key="1">
    <source>
        <dbReference type="SAM" id="MobiDB-lite"/>
    </source>
</evidence>
<dbReference type="Pfam" id="PF02368">
    <property type="entry name" value="Big_2"/>
    <property type="match status" value="4"/>
</dbReference>
<evidence type="ECO:0000313" key="6">
    <source>
        <dbReference type="Proteomes" id="UP000095468"/>
    </source>
</evidence>
<feature type="compositionally biased region" description="Low complexity" evidence="1">
    <location>
        <begin position="1051"/>
        <end position="1069"/>
    </location>
</feature>
<name>A0A174FFH4_9ACTN</name>
<dbReference type="InterPro" id="IPR008964">
    <property type="entry name" value="Invasin/intimin_cell_adhesion"/>
</dbReference>
<evidence type="ECO:0000313" key="5">
    <source>
        <dbReference type="EMBL" id="CUO47586.1"/>
    </source>
</evidence>
<evidence type="ECO:0000259" key="4">
    <source>
        <dbReference type="SMART" id="SM00635"/>
    </source>
</evidence>
<feature type="transmembrane region" description="Helical" evidence="2">
    <location>
        <begin position="1090"/>
        <end position="1110"/>
    </location>
</feature>
<feature type="domain" description="BIG2" evidence="4">
    <location>
        <begin position="828"/>
        <end position="905"/>
    </location>
</feature>
<keyword evidence="2" id="KW-1133">Transmembrane helix</keyword>
<feature type="domain" description="BIG2" evidence="4">
    <location>
        <begin position="574"/>
        <end position="651"/>
    </location>
</feature>
<protein>
    <submittedName>
        <fullName evidence="5">Bacterial Ig-like domain (Group 2)</fullName>
    </submittedName>
</protein>
<dbReference type="EMBL" id="CYYP01000016">
    <property type="protein sequence ID" value="CUO47586.1"/>
    <property type="molecule type" value="Genomic_DNA"/>
</dbReference>
<organism evidence="5 6">
    <name type="scientific">Collinsella aerofaciens</name>
    <dbReference type="NCBI Taxonomy" id="74426"/>
    <lineage>
        <taxon>Bacteria</taxon>
        <taxon>Bacillati</taxon>
        <taxon>Actinomycetota</taxon>
        <taxon>Coriobacteriia</taxon>
        <taxon>Coriobacteriales</taxon>
        <taxon>Coriobacteriaceae</taxon>
        <taxon>Collinsella</taxon>
    </lineage>
</organism>
<dbReference type="SMART" id="SM00635">
    <property type="entry name" value="BID_2"/>
    <property type="match status" value="6"/>
</dbReference>
<feature type="domain" description="BIG2" evidence="4">
    <location>
        <begin position="50"/>
        <end position="136"/>
    </location>
</feature>
<keyword evidence="2" id="KW-0812">Transmembrane</keyword>